<dbReference type="SUPFAM" id="SSF56436">
    <property type="entry name" value="C-type lectin-like"/>
    <property type="match status" value="1"/>
</dbReference>
<reference evidence="3 4" key="1">
    <citation type="submission" date="2019-10" db="EMBL/GenBank/DDBJ databases">
        <title>Epibacterium sp. nov., isolated from seawater.</title>
        <authorList>
            <person name="Zhang X."/>
            <person name="Li N."/>
        </authorList>
    </citation>
    <scope>NUCLEOTIDE SEQUENCE [LARGE SCALE GENOMIC DNA]</scope>
    <source>
        <strain evidence="3 4">SM1969</strain>
    </source>
</reference>
<name>A0A844AUF8_9RHOB</name>
<evidence type="ECO:0000313" key="4">
    <source>
        <dbReference type="Proteomes" id="UP000436694"/>
    </source>
</evidence>
<evidence type="ECO:0000256" key="1">
    <source>
        <dbReference type="SAM" id="SignalP"/>
    </source>
</evidence>
<dbReference type="AlphaFoldDB" id="A0A844AUF8"/>
<protein>
    <submittedName>
        <fullName evidence="3">DUF1566 domain-containing protein</fullName>
    </submittedName>
</protein>
<keyword evidence="4" id="KW-1185">Reference proteome</keyword>
<dbReference type="PROSITE" id="PS51257">
    <property type="entry name" value="PROKAR_LIPOPROTEIN"/>
    <property type="match status" value="1"/>
</dbReference>
<dbReference type="Proteomes" id="UP000436694">
    <property type="component" value="Unassembled WGS sequence"/>
</dbReference>
<dbReference type="InterPro" id="IPR016187">
    <property type="entry name" value="CTDL_fold"/>
</dbReference>
<evidence type="ECO:0000259" key="2">
    <source>
        <dbReference type="Pfam" id="PF07603"/>
    </source>
</evidence>
<organism evidence="3 4">
    <name type="scientific">Tritonibacter aquimaris</name>
    <dbReference type="NCBI Taxonomy" id="2663379"/>
    <lineage>
        <taxon>Bacteria</taxon>
        <taxon>Pseudomonadati</taxon>
        <taxon>Pseudomonadota</taxon>
        <taxon>Alphaproteobacteria</taxon>
        <taxon>Rhodobacterales</taxon>
        <taxon>Paracoccaceae</taxon>
        <taxon>Tritonibacter</taxon>
    </lineage>
</organism>
<dbReference type="EMBL" id="WIXK01000006">
    <property type="protein sequence ID" value="MQY43467.1"/>
    <property type="molecule type" value="Genomic_DNA"/>
</dbReference>
<evidence type="ECO:0000313" key="3">
    <source>
        <dbReference type="EMBL" id="MQY43467.1"/>
    </source>
</evidence>
<dbReference type="RefSeq" id="WP_153548369.1">
    <property type="nucleotide sequence ID" value="NZ_WIXK01000006.1"/>
</dbReference>
<gene>
    <name evidence="3" type="ORF">GG681_12515</name>
</gene>
<comment type="caution">
    <text evidence="3">The sequence shown here is derived from an EMBL/GenBank/DDBJ whole genome shotgun (WGS) entry which is preliminary data.</text>
</comment>
<accession>A0A844AUF8</accession>
<proteinExistence type="predicted"/>
<keyword evidence="1" id="KW-0732">Signal</keyword>
<feature type="domain" description="Lcl C-terminal" evidence="2">
    <location>
        <begin position="36"/>
        <end position="153"/>
    </location>
</feature>
<feature type="chain" id="PRO_5032695535" evidence="1">
    <location>
        <begin position="21"/>
        <end position="168"/>
    </location>
</feature>
<sequence>MKQICISAVALLATAISASASCLSGPASARLTAQNGIVSDPATGLEWQMCLHGQIANSSGCEGPATEVSWLEADRIAEDLGWRLPTLEDLNTVLSNAGDGGHFPMPFALCQSGQIWTASPGFPVNDVAAVVELDTGLVWGTGKGVARLFVLVRGEINTEYHHSDPPKL</sequence>
<feature type="signal peptide" evidence="1">
    <location>
        <begin position="1"/>
        <end position="20"/>
    </location>
</feature>
<dbReference type="InterPro" id="IPR011460">
    <property type="entry name" value="Lcl_C"/>
</dbReference>
<dbReference type="Pfam" id="PF07603">
    <property type="entry name" value="Lcl_C"/>
    <property type="match status" value="1"/>
</dbReference>